<dbReference type="PRINTS" id="PR00455">
    <property type="entry name" value="HTHTETR"/>
</dbReference>
<keyword evidence="2 4" id="KW-0238">DNA-binding</keyword>
<dbReference type="PANTHER" id="PTHR30055:SF234">
    <property type="entry name" value="HTH-TYPE TRANSCRIPTIONAL REGULATOR BETI"/>
    <property type="match status" value="1"/>
</dbReference>
<keyword evidence="1" id="KW-0805">Transcription regulation</keyword>
<dbReference type="EMBL" id="BMPI01000007">
    <property type="protein sequence ID" value="GGM17154.1"/>
    <property type="molecule type" value="Genomic_DNA"/>
</dbReference>
<dbReference type="SUPFAM" id="SSF48498">
    <property type="entry name" value="Tetracyclin repressor-like, C-terminal domain"/>
    <property type="match status" value="1"/>
</dbReference>
<dbReference type="PROSITE" id="PS50977">
    <property type="entry name" value="HTH_TETR_2"/>
    <property type="match status" value="1"/>
</dbReference>
<accession>A0A917WMU1</accession>
<name>A0A917WMU1_9ACTN</name>
<dbReference type="Proteomes" id="UP000642070">
    <property type="component" value="Unassembled WGS sequence"/>
</dbReference>
<organism evidence="6 7">
    <name type="scientific">Dactylosporangium sucinum</name>
    <dbReference type="NCBI Taxonomy" id="1424081"/>
    <lineage>
        <taxon>Bacteria</taxon>
        <taxon>Bacillati</taxon>
        <taxon>Actinomycetota</taxon>
        <taxon>Actinomycetes</taxon>
        <taxon>Micromonosporales</taxon>
        <taxon>Micromonosporaceae</taxon>
        <taxon>Dactylosporangium</taxon>
    </lineage>
</organism>
<dbReference type="InterPro" id="IPR001647">
    <property type="entry name" value="HTH_TetR"/>
</dbReference>
<evidence type="ECO:0000313" key="6">
    <source>
        <dbReference type="EMBL" id="GGM17154.1"/>
    </source>
</evidence>
<dbReference type="GO" id="GO:0003700">
    <property type="term" value="F:DNA-binding transcription factor activity"/>
    <property type="evidence" value="ECO:0007669"/>
    <property type="project" value="TreeGrafter"/>
</dbReference>
<feature type="domain" description="HTH tetR-type" evidence="5">
    <location>
        <begin position="4"/>
        <end position="64"/>
    </location>
</feature>
<dbReference type="Pfam" id="PF00440">
    <property type="entry name" value="TetR_N"/>
    <property type="match status" value="1"/>
</dbReference>
<evidence type="ECO:0000259" key="5">
    <source>
        <dbReference type="PROSITE" id="PS50977"/>
    </source>
</evidence>
<evidence type="ECO:0000256" key="4">
    <source>
        <dbReference type="PROSITE-ProRule" id="PRU00335"/>
    </source>
</evidence>
<dbReference type="GO" id="GO:0000976">
    <property type="term" value="F:transcription cis-regulatory region binding"/>
    <property type="evidence" value="ECO:0007669"/>
    <property type="project" value="TreeGrafter"/>
</dbReference>
<dbReference type="InterPro" id="IPR050109">
    <property type="entry name" value="HTH-type_TetR-like_transc_reg"/>
</dbReference>
<protein>
    <submittedName>
        <fullName evidence="6">TetR family transcriptional regulator</fullName>
    </submittedName>
</protein>
<dbReference type="SUPFAM" id="SSF46689">
    <property type="entry name" value="Homeodomain-like"/>
    <property type="match status" value="1"/>
</dbReference>
<dbReference type="PANTHER" id="PTHR30055">
    <property type="entry name" value="HTH-TYPE TRANSCRIPTIONAL REGULATOR RUTR"/>
    <property type="match status" value="1"/>
</dbReference>
<evidence type="ECO:0000256" key="2">
    <source>
        <dbReference type="ARBA" id="ARBA00023125"/>
    </source>
</evidence>
<comment type="caution">
    <text evidence="6">The sequence shown here is derived from an EMBL/GenBank/DDBJ whole genome shotgun (WGS) entry which is preliminary data.</text>
</comment>
<proteinExistence type="predicted"/>
<evidence type="ECO:0000256" key="1">
    <source>
        <dbReference type="ARBA" id="ARBA00023015"/>
    </source>
</evidence>
<dbReference type="InterPro" id="IPR009057">
    <property type="entry name" value="Homeodomain-like_sf"/>
</dbReference>
<evidence type="ECO:0000256" key="3">
    <source>
        <dbReference type="ARBA" id="ARBA00023163"/>
    </source>
</evidence>
<evidence type="ECO:0000313" key="7">
    <source>
        <dbReference type="Proteomes" id="UP000642070"/>
    </source>
</evidence>
<gene>
    <name evidence="6" type="ORF">GCM10007977_018030</name>
</gene>
<feature type="DNA-binding region" description="H-T-H motif" evidence="4">
    <location>
        <begin position="27"/>
        <end position="46"/>
    </location>
</feature>
<dbReference type="InterPro" id="IPR036271">
    <property type="entry name" value="Tet_transcr_reg_TetR-rel_C_sf"/>
</dbReference>
<dbReference type="AlphaFoldDB" id="A0A917WMU1"/>
<reference evidence="6" key="1">
    <citation type="journal article" date="2014" name="Int. J. Syst. Evol. Microbiol.">
        <title>Complete genome sequence of Corynebacterium casei LMG S-19264T (=DSM 44701T), isolated from a smear-ripened cheese.</title>
        <authorList>
            <consortium name="US DOE Joint Genome Institute (JGI-PGF)"/>
            <person name="Walter F."/>
            <person name="Albersmeier A."/>
            <person name="Kalinowski J."/>
            <person name="Ruckert C."/>
        </authorList>
    </citation>
    <scope>NUCLEOTIDE SEQUENCE</scope>
    <source>
        <strain evidence="6">JCM 19831</strain>
    </source>
</reference>
<sequence length="193" mass="20815">MQAAQTRRDIILAATRLFTRQGYAHTSVTDIAREAGVAVQTIYSSVGSKARLVTAMLDEVDTIAGIPPLAAELIRSTDAGHVIDLQTRLTRQLNERCQEILVGLRSAAQVDQAIAAAYADGHARHIAGARRGAERLAELGALRPGTDVDTAAVALSAFLWLDTWVQLTTDHGWSFDRAEAWLSSSLRALLLAE</sequence>
<dbReference type="Gene3D" id="1.10.357.10">
    <property type="entry name" value="Tetracycline Repressor, domain 2"/>
    <property type="match status" value="1"/>
</dbReference>
<keyword evidence="3" id="KW-0804">Transcription</keyword>
<reference evidence="6" key="2">
    <citation type="submission" date="2020-09" db="EMBL/GenBank/DDBJ databases">
        <authorList>
            <person name="Sun Q."/>
            <person name="Ohkuma M."/>
        </authorList>
    </citation>
    <scope>NUCLEOTIDE SEQUENCE</scope>
    <source>
        <strain evidence="6">JCM 19831</strain>
    </source>
</reference>
<keyword evidence="7" id="KW-1185">Reference proteome</keyword>